<gene>
    <name evidence="1" type="ORF">RND71_030794</name>
</gene>
<keyword evidence="2" id="KW-1185">Reference proteome</keyword>
<dbReference type="Proteomes" id="UP001291623">
    <property type="component" value="Unassembled WGS sequence"/>
</dbReference>
<evidence type="ECO:0000313" key="1">
    <source>
        <dbReference type="EMBL" id="KAK4351481.1"/>
    </source>
</evidence>
<evidence type="ECO:0000313" key="2">
    <source>
        <dbReference type="Proteomes" id="UP001291623"/>
    </source>
</evidence>
<sequence>MTLLRSDETRKLEKRTPIELNCMQNPKVYFAAWKLSFCALSSPSHSLSHTHTKMES</sequence>
<dbReference type="EMBL" id="JAVYJV010000016">
    <property type="protein sequence ID" value="KAK4351481.1"/>
    <property type="molecule type" value="Genomic_DNA"/>
</dbReference>
<name>A0AAE1RGR5_9SOLA</name>
<comment type="caution">
    <text evidence="1">The sequence shown here is derived from an EMBL/GenBank/DDBJ whole genome shotgun (WGS) entry which is preliminary data.</text>
</comment>
<accession>A0AAE1RGR5</accession>
<reference evidence="1" key="1">
    <citation type="submission" date="2023-12" db="EMBL/GenBank/DDBJ databases">
        <title>Genome assembly of Anisodus tanguticus.</title>
        <authorList>
            <person name="Wang Y.-J."/>
        </authorList>
    </citation>
    <scope>NUCLEOTIDE SEQUENCE</scope>
    <source>
        <strain evidence="1">KB-2021</strain>
        <tissue evidence="1">Leaf</tissue>
    </source>
</reference>
<protein>
    <submittedName>
        <fullName evidence="1">Uncharacterized protein</fullName>
    </submittedName>
</protein>
<organism evidence="1 2">
    <name type="scientific">Anisodus tanguticus</name>
    <dbReference type="NCBI Taxonomy" id="243964"/>
    <lineage>
        <taxon>Eukaryota</taxon>
        <taxon>Viridiplantae</taxon>
        <taxon>Streptophyta</taxon>
        <taxon>Embryophyta</taxon>
        <taxon>Tracheophyta</taxon>
        <taxon>Spermatophyta</taxon>
        <taxon>Magnoliopsida</taxon>
        <taxon>eudicotyledons</taxon>
        <taxon>Gunneridae</taxon>
        <taxon>Pentapetalae</taxon>
        <taxon>asterids</taxon>
        <taxon>lamiids</taxon>
        <taxon>Solanales</taxon>
        <taxon>Solanaceae</taxon>
        <taxon>Solanoideae</taxon>
        <taxon>Hyoscyameae</taxon>
        <taxon>Anisodus</taxon>
    </lineage>
</organism>
<dbReference type="AlphaFoldDB" id="A0AAE1RGR5"/>
<proteinExistence type="predicted"/>